<dbReference type="GO" id="GO:0005737">
    <property type="term" value="C:cytoplasm"/>
    <property type="evidence" value="ECO:0007669"/>
    <property type="project" value="TreeGrafter"/>
</dbReference>
<keyword evidence="1" id="KW-1185">Reference proteome</keyword>
<proteinExistence type="predicted"/>
<sequence>MRTNLISNELITSPPRGAKCLSVDERRGGQNRAAHNEDDLGRFWLFETTPAFDYICRRWTIDPRRTLMVGDRLNTDVKFGNDHGLRTMLVLSGCHGVDDILDSQMQGRDDLLPDFYANSLGSLMLQVHGCANKTAATDTCNRAAAFV</sequence>
<dbReference type="PANTHER" id="PTHR19288">
    <property type="entry name" value="4-NITROPHENYLPHOSPHATASE-RELATED"/>
    <property type="match status" value="1"/>
</dbReference>
<dbReference type="PANTHER" id="PTHR19288:SF83">
    <property type="entry name" value="PHOSPHOGLYCOLATE PHOSPHATASE"/>
    <property type="match status" value="1"/>
</dbReference>
<dbReference type="AlphaFoldDB" id="A0A914I503"/>
<evidence type="ECO:0000313" key="2">
    <source>
        <dbReference type="WBParaSite" id="Gr19_v10_g7366.t1"/>
    </source>
</evidence>
<dbReference type="InterPro" id="IPR036412">
    <property type="entry name" value="HAD-like_sf"/>
</dbReference>
<dbReference type="Gene3D" id="3.40.50.1000">
    <property type="entry name" value="HAD superfamily/HAD-like"/>
    <property type="match status" value="1"/>
</dbReference>
<dbReference type="InterPro" id="IPR023214">
    <property type="entry name" value="HAD_sf"/>
</dbReference>
<dbReference type="WBParaSite" id="Gr19_v10_g7366.t1">
    <property type="protein sequence ID" value="Gr19_v10_g7366.t1"/>
    <property type="gene ID" value="Gr19_v10_g7366"/>
</dbReference>
<organism evidence="1 2">
    <name type="scientific">Globodera rostochiensis</name>
    <name type="common">Golden nematode worm</name>
    <name type="synonym">Heterodera rostochiensis</name>
    <dbReference type="NCBI Taxonomy" id="31243"/>
    <lineage>
        <taxon>Eukaryota</taxon>
        <taxon>Metazoa</taxon>
        <taxon>Ecdysozoa</taxon>
        <taxon>Nematoda</taxon>
        <taxon>Chromadorea</taxon>
        <taxon>Rhabditida</taxon>
        <taxon>Tylenchina</taxon>
        <taxon>Tylenchomorpha</taxon>
        <taxon>Tylenchoidea</taxon>
        <taxon>Heteroderidae</taxon>
        <taxon>Heteroderinae</taxon>
        <taxon>Globodera</taxon>
    </lineage>
</organism>
<accession>A0A914I503</accession>
<protein>
    <submittedName>
        <fullName evidence="2">Uncharacterized protein</fullName>
    </submittedName>
</protein>
<dbReference type="Pfam" id="PF13242">
    <property type="entry name" value="Hydrolase_like"/>
    <property type="match status" value="1"/>
</dbReference>
<reference evidence="2" key="1">
    <citation type="submission" date="2022-11" db="UniProtKB">
        <authorList>
            <consortium name="WormBaseParasite"/>
        </authorList>
    </citation>
    <scope>IDENTIFICATION</scope>
</reference>
<dbReference type="Proteomes" id="UP000887572">
    <property type="component" value="Unplaced"/>
</dbReference>
<dbReference type="SUPFAM" id="SSF56784">
    <property type="entry name" value="HAD-like"/>
    <property type="match status" value="1"/>
</dbReference>
<name>A0A914I503_GLORO</name>
<evidence type="ECO:0000313" key="1">
    <source>
        <dbReference type="Proteomes" id="UP000887572"/>
    </source>
</evidence>
<dbReference type="GO" id="GO:0016791">
    <property type="term" value="F:phosphatase activity"/>
    <property type="evidence" value="ECO:0007669"/>
    <property type="project" value="TreeGrafter"/>
</dbReference>